<evidence type="ECO:0000256" key="2">
    <source>
        <dbReference type="ARBA" id="ARBA00022516"/>
    </source>
</evidence>
<organism evidence="12 13">
    <name type="scientific">Kriegella aquimaris</name>
    <dbReference type="NCBI Taxonomy" id="192904"/>
    <lineage>
        <taxon>Bacteria</taxon>
        <taxon>Pseudomonadati</taxon>
        <taxon>Bacteroidota</taxon>
        <taxon>Flavobacteriia</taxon>
        <taxon>Flavobacteriales</taxon>
        <taxon>Flavobacteriaceae</taxon>
        <taxon>Kriegella</taxon>
    </lineage>
</organism>
<keyword evidence="4" id="KW-0443">Lipid metabolism</keyword>
<keyword evidence="11" id="KW-0812">Transmembrane</keyword>
<dbReference type="OrthoDB" id="9790893at2"/>
<protein>
    <submittedName>
        <fullName evidence="12">Phosphatidylserine decarboxylase</fullName>
    </submittedName>
</protein>
<evidence type="ECO:0000256" key="6">
    <source>
        <dbReference type="ARBA" id="ARBA00023145"/>
    </source>
</evidence>
<evidence type="ECO:0000256" key="5">
    <source>
        <dbReference type="ARBA" id="ARBA00023136"/>
    </source>
</evidence>
<proteinExistence type="predicted"/>
<dbReference type="STRING" id="192904.SAMN04488514_11739"/>
<dbReference type="InterPro" id="IPR033175">
    <property type="entry name" value="PSD-A"/>
</dbReference>
<evidence type="ECO:0000256" key="9">
    <source>
        <dbReference type="ARBA" id="ARBA00023264"/>
    </source>
</evidence>
<keyword evidence="11" id="KW-1133">Transmembrane helix</keyword>
<evidence type="ECO:0000256" key="10">
    <source>
        <dbReference type="ARBA" id="ARBA00023317"/>
    </source>
</evidence>
<dbReference type="NCBIfam" id="NF003678">
    <property type="entry name" value="PRK05305.1-2"/>
    <property type="match status" value="1"/>
</dbReference>
<sequence>MFHKEGQKIILLTFFLVTTTVLLAQFYIEIPWLRWALQITALVVLILILQFFRNPKRNPIKNFDEILAPVDGKVVVIEEVEETEYFHDRRKQVSIFMSPVNVHVTRYPASGKIKYSKYHPGKYLVAWHPKSSTDNERTTVVMRTPKFGDILYRQVAGAMARRIVNYAEEGENVQQGEDAGFIKFGSRVDLFLPLDCAITVRLNQKVIGAKTCIAAAIERKDHED</sequence>
<dbReference type="InterPro" id="IPR003817">
    <property type="entry name" value="PS_Dcarbxylase"/>
</dbReference>
<keyword evidence="8" id="KW-0456">Lyase</keyword>
<evidence type="ECO:0000256" key="3">
    <source>
        <dbReference type="ARBA" id="ARBA00022793"/>
    </source>
</evidence>
<dbReference type="EMBL" id="FNGV01000017">
    <property type="protein sequence ID" value="SDM92346.1"/>
    <property type="molecule type" value="Genomic_DNA"/>
</dbReference>
<name>A0A1G9X788_9FLAO</name>
<dbReference type="RefSeq" id="WP_089894974.1">
    <property type="nucleotide sequence ID" value="NZ_FNGV01000017.1"/>
</dbReference>
<dbReference type="PANTHER" id="PTHR35809:SF1">
    <property type="entry name" value="ARCHAETIDYLSERINE DECARBOXYLASE PROENZYME-RELATED"/>
    <property type="match status" value="1"/>
</dbReference>
<keyword evidence="1" id="KW-1003">Cell membrane</keyword>
<feature type="transmembrane region" description="Helical" evidence="11">
    <location>
        <begin position="34"/>
        <end position="52"/>
    </location>
</feature>
<keyword evidence="3" id="KW-0210">Decarboxylase</keyword>
<keyword evidence="10" id="KW-0670">Pyruvate</keyword>
<reference evidence="12 13" key="1">
    <citation type="submission" date="2016-10" db="EMBL/GenBank/DDBJ databases">
        <authorList>
            <person name="de Groot N.N."/>
        </authorList>
    </citation>
    <scope>NUCLEOTIDE SEQUENCE [LARGE SCALE GENOMIC DNA]</scope>
    <source>
        <strain evidence="12 13">DSM 19886</strain>
    </source>
</reference>
<dbReference type="Pfam" id="PF02666">
    <property type="entry name" value="PS_Dcarbxylase"/>
    <property type="match status" value="1"/>
</dbReference>
<keyword evidence="2" id="KW-0444">Lipid biosynthesis</keyword>
<evidence type="ECO:0000256" key="11">
    <source>
        <dbReference type="SAM" id="Phobius"/>
    </source>
</evidence>
<dbReference type="AlphaFoldDB" id="A0A1G9X788"/>
<keyword evidence="7" id="KW-0594">Phospholipid biosynthesis</keyword>
<evidence type="ECO:0000313" key="13">
    <source>
        <dbReference type="Proteomes" id="UP000199440"/>
    </source>
</evidence>
<evidence type="ECO:0000256" key="1">
    <source>
        <dbReference type="ARBA" id="ARBA00022475"/>
    </source>
</evidence>
<dbReference type="PANTHER" id="PTHR35809">
    <property type="entry name" value="ARCHAETIDYLSERINE DECARBOXYLASE PROENZYME-RELATED"/>
    <property type="match status" value="1"/>
</dbReference>
<keyword evidence="13" id="KW-1185">Reference proteome</keyword>
<accession>A0A1G9X788</accession>
<evidence type="ECO:0000256" key="7">
    <source>
        <dbReference type="ARBA" id="ARBA00023209"/>
    </source>
</evidence>
<evidence type="ECO:0000313" key="12">
    <source>
        <dbReference type="EMBL" id="SDM92346.1"/>
    </source>
</evidence>
<keyword evidence="6" id="KW-0865">Zymogen</keyword>
<gene>
    <name evidence="12" type="ORF">SAMN04488514_11739</name>
</gene>
<evidence type="ECO:0000256" key="4">
    <source>
        <dbReference type="ARBA" id="ARBA00023098"/>
    </source>
</evidence>
<keyword evidence="5 11" id="KW-0472">Membrane</keyword>
<dbReference type="GO" id="GO:0008654">
    <property type="term" value="P:phospholipid biosynthetic process"/>
    <property type="evidence" value="ECO:0007669"/>
    <property type="project" value="UniProtKB-KW"/>
</dbReference>
<dbReference type="Proteomes" id="UP000199440">
    <property type="component" value="Unassembled WGS sequence"/>
</dbReference>
<dbReference type="GO" id="GO:0004609">
    <property type="term" value="F:phosphatidylserine decarboxylase activity"/>
    <property type="evidence" value="ECO:0007669"/>
    <property type="project" value="InterPro"/>
</dbReference>
<evidence type="ECO:0000256" key="8">
    <source>
        <dbReference type="ARBA" id="ARBA00023239"/>
    </source>
</evidence>
<feature type="transmembrane region" description="Helical" evidence="11">
    <location>
        <begin position="9"/>
        <end position="28"/>
    </location>
</feature>
<keyword evidence="9" id="KW-1208">Phospholipid metabolism</keyword>